<gene>
    <name evidence="2" type="ORF">F2Y51_06060</name>
    <name evidence="1" type="ORF">F2Y58_05440</name>
</gene>
<dbReference type="Gene3D" id="3.40.50.300">
    <property type="entry name" value="P-loop containing nucleotide triphosphate hydrolases"/>
    <property type="match status" value="1"/>
</dbReference>
<evidence type="ECO:0000313" key="1">
    <source>
        <dbReference type="EMBL" id="KAA5399572.1"/>
    </source>
</evidence>
<dbReference type="EMBL" id="VVYY01000004">
    <property type="protein sequence ID" value="KAA5399572.1"/>
    <property type="molecule type" value="Genomic_DNA"/>
</dbReference>
<dbReference type="InterPro" id="IPR027417">
    <property type="entry name" value="P-loop_NTPase"/>
</dbReference>
<dbReference type="Proteomes" id="UP000481616">
    <property type="component" value="Unassembled WGS sequence"/>
</dbReference>
<name>A0A4Q5HUS1_9BACT</name>
<reference evidence="3 4" key="1">
    <citation type="journal article" date="2019" name="Nat. Med.">
        <title>A library of human gut bacterial isolates paired with longitudinal multiomics data enables mechanistic microbiome research.</title>
        <authorList>
            <person name="Poyet M."/>
            <person name="Groussin M."/>
            <person name="Gibbons S.M."/>
            <person name="Avila-Pacheco J."/>
            <person name="Jiang X."/>
            <person name="Kearney S.M."/>
            <person name="Perrotta A.R."/>
            <person name="Berdy B."/>
            <person name="Zhao S."/>
            <person name="Lieberman T.D."/>
            <person name="Swanson P.K."/>
            <person name="Smith M."/>
            <person name="Roesemann S."/>
            <person name="Alexander J.E."/>
            <person name="Rich S.A."/>
            <person name="Livny J."/>
            <person name="Vlamakis H."/>
            <person name="Clish C."/>
            <person name="Bullock K."/>
            <person name="Deik A."/>
            <person name="Scott J."/>
            <person name="Pierce K.A."/>
            <person name="Xavier R.J."/>
            <person name="Alm E.J."/>
        </authorList>
    </citation>
    <scope>NUCLEOTIDE SEQUENCE [LARGE SCALE GENOMIC DNA]</scope>
    <source>
        <strain evidence="1 4">BIOML-A1</strain>
        <strain evidence="2 3">BIOML-A4</strain>
    </source>
</reference>
<evidence type="ECO:0008006" key="5">
    <source>
        <dbReference type="Google" id="ProtNLM"/>
    </source>
</evidence>
<dbReference type="RefSeq" id="WP_130053750.1">
    <property type="nucleotide sequence ID" value="NZ_RCXK01000004.1"/>
</dbReference>
<proteinExistence type="predicted"/>
<organism evidence="1 4">
    <name type="scientific">Phocaeicola dorei</name>
    <dbReference type="NCBI Taxonomy" id="357276"/>
    <lineage>
        <taxon>Bacteria</taxon>
        <taxon>Pseudomonadati</taxon>
        <taxon>Bacteroidota</taxon>
        <taxon>Bacteroidia</taxon>
        <taxon>Bacteroidales</taxon>
        <taxon>Bacteroidaceae</taxon>
        <taxon>Phocaeicola</taxon>
    </lineage>
</organism>
<accession>A0A4Q5HUS1</accession>
<evidence type="ECO:0000313" key="2">
    <source>
        <dbReference type="EMBL" id="KAA5406420.1"/>
    </source>
</evidence>
<protein>
    <recommendedName>
        <fullName evidence="5">Terminase</fullName>
    </recommendedName>
</protein>
<dbReference type="EMBL" id="VVZA01000004">
    <property type="protein sequence ID" value="KAA5406420.1"/>
    <property type="molecule type" value="Genomic_DNA"/>
</dbReference>
<evidence type="ECO:0000313" key="4">
    <source>
        <dbReference type="Proteomes" id="UP000481616"/>
    </source>
</evidence>
<dbReference type="Proteomes" id="UP000441162">
    <property type="component" value="Unassembled WGS sequence"/>
</dbReference>
<evidence type="ECO:0000313" key="3">
    <source>
        <dbReference type="Proteomes" id="UP000441162"/>
    </source>
</evidence>
<comment type="caution">
    <text evidence="1">The sequence shown here is derived from an EMBL/GenBank/DDBJ whole genome shotgun (WGS) entry which is preliminary data.</text>
</comment>
<sequence length="566" mass="65507">MISRNLARKMASDEDVDVKFSHNVQMLTDFVDTTILVVIAGRGMSKSTVIQSRRSYRCIWEMPGAPLAFVANTYANLKDNIMPAVQKGWEMMGLYEGIHYIRGKEPPASWKAKCSIIVNDYRNCYSFWNGSVVFMGSLDNPSLLAGKSVVHLFYDESKYDKDEKVNRAMPVLRGDSLTYGASHLFLGLTITTDMPDVNEGEYDWYFRYAPNMDPDRIILIVQAAFERNGLLLKQLREQKKDNPSRSMLARLERKIDYYDRALRKLRRGQTFFLNASSLVNVDILTPEYIRNLYQGTLELHEFCKSVLGMRPGLRRDVRFYVLFGQKHKYYDGSPGGEPAENSRELRYLRHDEPLDGGMDFGNMLSFVIGQEDGAYYRCHKNFFEIPPGWFRELADQFLDFFASHECKELSLYYDRAGNNFERQGEDYARKIKDAIEKDADGRRTGWTVILMSRRQSIIPQSEEYGFMQELMKGENGQLPRLLVDAVNCREMVSSVEKAPAGIRYKGETKVVFKIKKSEKLAPKKLPMFSTNFSDAFKYLMMRRNWRRIVRIARGNNANPYIPGFEE</sequence>
<dbReference type="AlphaFoldDB" id="A0A4Q5HUS1"/>